<evidence type="ECO:0000256" key="1">
    <source>
        <dbReference type="SAM" id="MobiDB-lite"/>
    </source>
</evidence>
<evidence type="ECO:0000313" key="3">
    <source>
        <dbReference type="Proteomes" id="UP001153714"/>
    </source>
</evidence>
<proteinExistence type="predicted"/>
<feature type="compositionally biased region" description="Polar residues" evidence="1">
    <location>
        <begin position="98"/>
        <end position="108"/>
    </location>
</feature>
<dbReference type="EMBL" id="OU893338">
    <property type="protein sequence ID" value="CAG9794871.1"/>
    <property type="molecule type" value="Genomic_DNA"/>
</dbReference>
<feature type="region of interest" description="Disordered" evidence="1">
    <location>
        <begin position="83"/>
        <end position="133"/>
    </location>
</feature>
<reference evidence="2" key="2">
    <citation type="submission" date="2022-10" db="EMBL/GenBank/DDBJ databases">
        <authorList>
            <consortium name="ENA_rothamsted_submissions"/>
            <consortium name="culmorum"/>
            <person name="King R."/>
        </authorList>
    </citation>
    <scope>NUCLEOTIDE SEQUENCE</scope>
</reference>
<dbReference type="Proteomes" id="UP001153714">
    <property type="component" value="Chromosome 7"/>
</dbReference>
<evidence type="ECO:0000313" key="2">
    <source>
        <dbReference type="EMBL" id="CAG9794871.1"/>
    </source>
</evidence>
<reference evidence="2" key="1">
    <citation type="submission" date="2021-12" db="EMBL/GenBank/DDBJ databases">
        <authorList>
            <person name="King R."/>
        </authorList>
    </citation>
    <scope>NUCLEOTIDE SEQUENCE</scope>
</reference>
<gene>
    <name evidence="2" type="ORF">DIATSA_LOCUS12213</name>
</gene>
<sequence>MYESPPEFTRTILDNSLLEFLKETRGYSTHRIRHKRGKKVTYTPGTQITPQNHKDIQSTDIQQEILEDEPAVESPFDGPSTIGMLSITNEPPAILDDPSTSGIPSTLNEHPEKDQASSEEDTPLAQFVRKRRKKSKGKENENLCYISKCDFRFYFNARYWIRCITCSMWVCGVILTSGPCS</sequence>
<name>A0A9N9RCE7_9NEOP</name>
<protein>
    <submittedName>
        <fullName evidence="2">Uncharacterized protein</fullName>
    </submittedName>
</protein>
<dbReference type="OrthoDB" id="7421479at2759"/>
<keyword evidence="3" id="KW-1185">Reference proteome</keyword>
<organism evidence="2 3">
    <name type="scientific">Diatraea saccharalis</name>
    <name type="common">sugarcane borer</name>
    <dbReference type="NCBI Taxonomy" id="40085"/>
    <lineage>
        <taxon>Eukaryota</taxon>
        <taxon>Metazoa</taxon>
        <taxon>Ecdysozoa</taxon>
        <taxon>Arthropoda</taxon>
        <taxon>Hexapoda</taxon>
        <taxon>Insecta</taxon>
        <taxon>Pterygota</taxon>
        <taxon>Neoptera</taxon>
        <taxon>Endopterygota</taxon>
        <taxon>Lepidoptera</taxon>
        <taxon>Glossata</taxon>
        <taxon>Ditrysia</taxon>
        <taxon>Pyraloidea</taxon>
        <taxon>Crambidae</taxon>
        <taxon>Crambinae</taxon>
        <taxon>Diatraea</taxon>
    </lineage>
</organism>
<accession>A0A9N9RCE7</accession>
<dbReference type="AlphaFoldDB" id="A0A9N9RCE7"/>